<feature type="chain" id="PRO_5043654339" description="Piriformospora indica-insensitive protein 2" evidence="8">
    <location>
        <begin position="24"/>
        <end position="490"/>
    </location>
</feature>
<dbReference type="FunFam" id="3.80.10.10:FF:000299">
    <property type="entry name" value="Piriformospora indica-insensitive protein 2"/>
    <property type="match status" value="1"/>
</dbReference>
<evidence type="ECO:0008006" key="11">
    <source>
        <dbReference type="Google" id="ProtNLM"/>
    </source>
</evidence>
<keyword evidence="5" id="KW-0677">Repeat</keyword>
<evidence type="ECO:0000256" key="3">
    <source>
        <dbReference type="ARBA" id="ARBA00022614"/>
    </source>
</evidence>
<evidence type="ECO:0000256" key="7">
    <source>
        <dbReference type="SAM" id="Phobius"/>
    </source>
</evidence>
<dbReference type="Pfam" id="PF13855">
    <property type="entry name" value="LRR_8"/>
    <property type="match status" value="1"/>
</dbReference>
<keyword evidence="4 8" id="KW-0732">Signal</keyword>
<evidence type="ECO:0000313" key="10">
    <source>
        <dbReference type="Proteomes" id="UP001443914"/>
    </source>
</evidence>
<evidence type="ECO:0000256" key="8">
    <source>
        <dbReference type="SAM" id="SignalP"/>
    </source>
</evidence>
<feature type="transmembrane region" description="Helical" evidence="7">
    <location>
        <begin position="470"/>
        <end position="489"/>
    </location>
</feature>
<dbReference type="FunFam" id="3.80.10.10:FF:000269">
    <property type="entry name" value="Piriformospora indica-insensitive protein 2"/>
    <property type="match status" value="1"/>
</dbReference>
<dbReference type="PANTHER" id="PTHR48007">
    <property type="entry name" value="LEUCINE-RICH REPEAT RECEPTOR-LIKE PROTEIN KINASE PXC1"/>
    <property type="match status" value="1"/>
</dbReference>
<name>A0AAW1JMB5_SAPOF</name>
<keyword evidence="3" id="KW-0433">Leucine-rich repeat</keyword>
<keyword evidence="10" id="KW-1185">Reference proteome</keyword>
<keyword evidence="7" id="KW-1133">Transmembrane helix</keyword>
<evidence type="ECO:0000256" key="6">
    <source>
        <dbReference type="ARBA" id="ARBA00023136"/>
    </source>
</evidence>
<dbReference type="InterPro" id="IPR046959">
    <property type="entry name" value="PRK1-6/SRF4-like"/>
</dbReference>
<dbReference type="Gene3D" id="3.80.10.10">
    <property type="entry name" value="Ribonuclease Inhibitor"/>
    <property type="match status" value="3"/>
</dbReference>
<dbReference type="PRINTS" id="PR00019">
    <property type="entry name" value="LEURICHRPT"/>
</dbReference>
<evidence type="ECO:0000313" key="9">
    <source>
        <dbReference type="EMBL" id="KAK9705046.1"/>
    </source>
</evidence>
<dbReference type="Proteomes" id="UP001443914">
    <property type="component" value="Unassembled WGS sequence"/>
</dbReference>
<evidence type="ECO:0000256" key="5">
    <source>
        <dbReference type="ARBA" id="ARBA00022737"/>
    </source>
</evidence>
<dbReference type="SUPFAM" id="SSF52058">
    <property type="entry name" value="L domain-like"/>
    <property type="match status" value="1"/>
</dbReference>
<evidence type="ECO:0000256" key="4">
    <source>
        <dbReference type="ARBA" id="ARBA00022729"/>
    </source>
</evidence>
<dbReference type="PANTHER" id="PTHR48007:SF39">
    <property type="entry name" value="PROTEIN KINASE DOMAIN-CONTAINING PROTEIN"/>
    <property type="match status" value="1"/>
</dbReference>
<organism evidence="9 10">
    <name type="scientific">Saponaria officinalis</name>
    <name type="common">Common soapwort</name>
    <name type="synonym">Lychnis saponaria</name>
    <dbReference type="NCBI Taxonomy" id="3572"/>
    <lineage>
        <taxon>Eukaryota</taxon>
        <taxon>Viridiplantae</taxon>
        <taxon>Streptophyta</taxon>
        <taxon>Embryophyta</taxon>
        <taxon>Tracheophyta</taxon>
        <taxon>Spermatophyta</taxon>
        <taxon>Magnoliopsida</taxon>
        <taxon>eudicotyledons</taxon>
        <taxon>Gunneridae</taxon>
        <taxon>Pentapetalae</taxon>
        <taxon>Caryophyllales</taxon>
        <taxon>Caryophyllaceae</taxon>
        <taxon>Caryophylleae</taxon>
        <taxon>Saponaria</taxon>
    </lineage>
</organism>
<keyword evidence="7" id="KW-0812">Transmembrane</keyword>
<proteinExistence type="predicted"/>
<comment type="caution">
    <text evidence="9">The sequence shown here is derived from an EMBL/GenBank/DDBJ whole genome shotgun (WGS) entry which is preliminary data.</text>
</comment>
<dbReference type="InterPro" id="IPR001611">
    <property type="entry name" value="Leu-rich_rpt"/>
</dbReference>
<dbReference type="EMBL" id="JBDFQZ010000007">
    <property type="protein sequence ID" value="KAK9705046.1"/>
    <property type="molecule type" value="Genomic_DNA"/>
</dbReference>
<reference evidence="9" key="1">
    <citation type="submission" date="2024-03" db="EMBL/GenBank/DDBJ databases">
        <title>WGS assembly of Saponaria officinalis var. Norfolk2.</title>
        <authorList>
            <person name="Jenkins J."/>
            <person name="Shu S."/>
            <person name="Grimwood J."/>
            <person name="Barry K."/>
            <person name="Goodstein D."/>
            <person name="Schmutz J."/>
            <person name="Leebens-Mack J."/>
            <person name="Osbourn A."/>
        </authorList>
    </citation>
    <scope>NUCLEOTIDE SEQUENCE [LARGE SCALE GENOMIC DNA]</scope>
    <source>
        <strain evidence="9">JIC</strain>
    </source>
</reference>
<dbReference type="InterPro" id="IPR032675">
    <property type="entry name" value="LRR_dom_sf"/>
</dbReference>
<feature type="signal peptide" evidence="8">
    <location>
        <begin position="1"/>
        <end position="23"/>
    </location>
</feature>
<gene>
    <name evidence="9" type="ORF">RND81_07G029600</name>
</gene>
<accession>A0AAW1JMB5</accession>
<dbReference type="AlphaFoldDB" id="A0AAW1JMB5"/>
<keyword evidence="2" id="KW-1003">Cell membrane</keyword>
<comment type="subcellular location">
    <subcellularLocation>
        <location evidence="1">Cell membrane</location>
    </subcellularLocation>
</comment>
<protein>
    <recommendedName>
        <fullName evidence="11">Piriformospora indica-insensitive protein 2</fullName>
    </recommendedName>
</protein>
<keyword evidence="6 7" id="KW-0472">Membrane</keyword>
<evidence type="ECO:0000256" key="2">
    <source>
        <dbReference type="ARBA" id="ARBA00022475"/>
    </source>
</evidence>
<dbReference type="GO" id="GO:0051707">
    <property type="term" value="P:response to other organism"/>
    <property type="evidence" value="ECO:0007669"/>
    <property type="project" value="UniProtKB-ARBA"/>
</dbReference>
<evidence type="ECO:0000256" key="1">
    <source>
        <dbReference type="ARBA" id="ARBA00004236"/>
    </source>
</evidence>
<sequence length="490" mass="54592">MKSRAIMLVVVVIVFLEGWWCNGQIVEDVAQMEISEKTVLYNSIQGFVGNWWNGSDLFPDPCGWTPIQGVTCDFMNGFWYVTDLNIGPLHDNSLNCGETPEFRPQIFEFKHLKSLSFYNCFSSNHLITLPIDNWANLGSSLESLEFRSNPSLIGPIPSTFGSLTMLQSLVLIENGMMNNLPSNIGNLRNLKRLVISGNKFTGRIPDTIGSLNELLILDLSRNSLSGQIPKSIGYLKSLIKLDLSNNLLMGNIPEDLDNLKNLTLFDLRNNNVSGGWPKSIEEMTSLQELVLSDNPIGGEIVNINCENMRNLMILDLSNTGLSGKIPNSIAMSVKLRYVGLSNNNFTGNLPYEFEKMPCVNAIYVNGNNLTGVLNFSASFYGKLRRRFKAWDNPNLCYVSEIISSGHSPFGVKPCMSVDVSGFSGSNSEVRNGSGKVQERLVWVASVAKSEKLNSDFSSSLGLLKHGNNEGVWLVFVMEFFMMIFLWSFFK</sequence>
<dbReference type="Pfam" id="PF00560">
    <property type="entry name" value="LRR_1"/>
    <property type="match status" value="2"/>
</dbReference>
<dbReference type="GO" id="GO:0005886">
    <property type="term" value="C:plasma membrane"/>
    <property type="evidence" value="ECO:0007669"/>
    <property type="project" value="UniProtKB-SubCell"/>
</dbReference>